<organism evidence="1 2">
    <name type="scientific">Parahalioglobus pacificus</name>
    <dbReference type="NCBI Taxonomy" id="930806"/>
    <lineage>
        <taxon>Bacteria</taxon>
        <taxon>Pseudomonadati</taxon>
        <taxon>Pseudomonadota</taxon>
        <taxon>Gammaproteobacteria</taxon>
        <taxon>Cellvibrionales</taxon>
        <taxon>Halieaceae</taxon>
        <taxon>Parahalioglobus</taxon>
    </lineage>
</organism>
<reference evidence="1" key="1">
    <citation type="journal article" date="2014" name="Int. J. Syst. Evol. Microbiol.">
        <title>Complete genome sequence of Corynebacterium casei LMG S-19264T (=DSM 44701T), isolated from a smear-ripened cheese.</title>
        <authorList>
            <consortium name="US DOE Joint Genome Institute (JGI-PGF)"/>
            <person name="Walter F."/>
            <person name="Albersmeier A."/>
            <person name="Kalinowski J."/>
            <person name="Ruckert C."/>
        </authorList>
    </citation>
    <scope>NUCLEOTIDE SEQUENCE</scope>
    <source>
        <strain evidence="1">KCTC 23430</strain>
    </source>
</reference>
<gene>
    <name evidence="1" type="ORF">GCM10007053_01190</name>
</gene>
<dbReference type="EMBL" id="BMYM01000001">
    <property type="protein sequence ID" value="GHD25431.1"/>
    <property type="molecule type" value="Genomic_DNA"/>
</dbReference>
<keyword evidence="2" id="KW-1185">Reference proteome</keyword>
<dbReference type="RefSeq" id="WP_189474210.1">
    <property type="nucleotide sequence ID" value="NZ_BMYM01000001.1"/>
</dbReference>
<evidence type="ECO:0000313" key="2">
    <source>
        <dbReference type="Proteomes" id="UP000644693"/>
    </source>
</evidence>
<accession>A0A918XCA8</accession>
<name>A0A918XCA8_9GAMM</name>
<comment type="caution">
    <text evidence="1">The sequence shown here is derived from an EMBL/GenBank/DDBJ whole genome shotgun (WGS) entry which is preliminary data.</text>
</comment>
<evidence type="ECO:0000313" key="1">
    <source>
        <dbReference type="EMBL" id="GHD25431.1"/>
    </source>
</evidence>
<sequence length="232" mass="26416">MVLVGGSCVCLYTNERFGSLDLDFIDLTYARKSKIASALNSIGFVAKASSRYFEREGCRWSLEFPSAPLAICKEQITTERTREFKTALGPVRLLSPTDCVKDRLLWWSLEADAQCRELTLEVAKRNTIDWKDLQTWHNKEGYADRYSAFQRDAGALENLFFLVIASGLSSDCNVYHQYLSGYIDTARGNPKKQNSYLYSSHYLASSIVQVELKSFTKGEAFNCRFYHRATSL</sequence>
<proteinExistence type="predicted"/>
<dbReference type="Proteomes" id="UP000644693">
    <property type="component" value="Unassembled WGS sequence"/>
</dbReference>
<dbReference type="AlphaFoldDB" id="A0A918XCA8"/>
<protein>
    <submittedName>
        <fullName evidence="1">Uncharacterized protein</fullName>
    </submittedName>
</protein>
<reference evidence="1" key="2">
    <citation type="submission" date="2020-09" db="EMBL/GenBank/DDBJ databases">
        <authorList>
            <person name="Sun Q."/>
            <person name="Kim S."/>
        </authorList>
    </citation>
    <scope>NUCLEOTIDE SEQUENCE</scope>
    <source>
        <strain evidence="1">KCTC 23430</strain>
    </source>
</reference>